<proteinExistence type="predicted"/>
<evidence type="ECO:0000256" key="1">
    <source>
        <dbReference type="SAM" id="MobiDB-lite"/>
    </source>
</evidence>
<dbReference type="InterPro" id="IPR015797">
    <property type="entry name" value="NUDIX_hydrolase-like_dom_sf"/>
</dbReference>
<dbReference type="Gene3D" id="3.90.79.10">
    <property type="entry name" value="Nucleoside Triphosphate Pyrophosphohydrolase"/>
    <property type="match status" value="1"/>
</dbReference>
<dbReference type="CDD" id="cd02883">
    <property type="entry name" value="NUDIX_Hydrolase"/>
    <property type="match status" value="1"/>
</dbReference>
<evidence type="ECO:0000313" key="4">
    <source>
        <dbReference type="Proteomes" id="UP001589716"/>
    </source>
</evidence>
<dbReference type="EMBL" id="JBHMCT010000012">
    <property type="protein sequence ID" value="MFB9556479.1"/>
    <property type="molecule type" value="Genomic_DNA"/>
</dbReference>
<keyword evidence="4" id="KW-1185">Reference proteome</keyword>
<gene>
    <name evidence="3" type="ORF">ACFFTP_20090</name>
</gene>
<evidence type="ECO:0000259" key="2">
    <source>
        <dbReference type="Pfam" id="PF00293"/>
    </source>
</evidence>
<reference evidence="3 4" key="1">
    <citation type="submission" date="2024-09" db="EMBL/GenBank/DDBJ databases">
        <authorList>
            <person name="Sun Q."/>
            <person name="Mori K."/>
        </authorList>
    </citation>
    <scope>NUCLEOTIDE SEQUENCE [LARGE SCALE GENOMIC DNA]</scope>
    <source>
        <strain evidence="3 4">JCM 4414</strain>
    </source>
</reference>
<dbReference type="GO" id="GO:0016787">
    <property type="term" value="F:hydrolase activity"/>
    <property type="evidence" value="ECO:0007669"/>
    <property type="project" value="UniProtKB-KW"/>
</dbReference>
<sequence>MGNGGLREAGRGGLNEAGRGGLSEAGRGGLSEPGHDPGRDAAHRSGAGDGRGGRSLAAPVEFLDAERIDFTECPLPALSPEERREVDRLWARTIAGNPATFDGPLVGSLGLDRPAPGRCVVRWARMTYRHRALREIRPAEDVPGSVFVTVLLPTDEGLVVGRGSAATAAPGRWTLPGGAAEPPAAGLPLDLATLRRHAVRELAEELGLRVPDSAPRLWALTRQPRFGSLGFHFLAPPVPAALVRRHHAALVAAGSADGAGPELDAIAFLSAPRTAAGPEADYLPQLLDRYVRHTRTDGRRDPDR</sequence>
<dbReference type="SUPFAM" id="SSF55811">
    <property type="entry name" value="Nudix"/>
    <property type="match status" value="1"/>
</dbReference>
<keyword evidence="3" id="KW-0378">Hydrolase</keyword>
<dbReference type="RefSeq" id="WP_345491015.1">
    <property type="nucleotide sequence ID" value="NZ_BAAAWU010000001.1"/>
</dbReference>
<dbReference type="InterPro" id="IPR000086">
    <property type="entry name" value="NUDIX_hydrolase_dom"/>
</dbReference>
<dbReference type="Proteomes" id="UP001589716">
    <property type="component" value="Unassembled WGS sequence"/>
</dbReference>
<comment type="caution">
    <text evidence="3">The sequence shown here is derived from an EMBL/GenBank/DDBJ whole genome shotgun (WGS) entry which is preliminary data.</text>
</comment>
<feature type="region of interest" description="Disordered" evidence="1">
    <location>
        <begin position="1"/>
        <end position="55"/>
    </location>
</feature>
<name>A0ABV5QSW9_9ACTN</name>
<feature type="compositionally biased region" description="Gly residues" evidence="1">
    <location>
        <begin position="1"/>
        <end position="31"/>
    </location>
</feature>
<evidence type="ECO:0000313" key="3">
    <source>
        <dbReference type="EMBL" id="MFB9556479.1"/>
    </source>
</evidence>
<organism evidence="3 4">
    <name type="scientific">Streptomyces roseoviridis</name>
    <dbReference type="NCBI Taxonomy" id="67361"/>
    <lineage>
        <taxon>Bacteria</taxon>
        <taxon>Bacillati</taxon>
        <taxon>Actinomycetota</taxon>
        <taxon>Actinomycetes</taxon>
        <taxon>Kitasatosporales</taxon>
        <taxon>Streptomycetaceae</taxon>
        <taxon>Streptomyces</taxon>
    </lineage>
</organism>
<dbReference type="Pfam" id="PF00293">
    <property type="entry name" value="NUDIX"/>
    <property type="match status" value="1"/>
</dbReference>
<feature type="compositionally biased region" description="Basic and acidic residues" evidence="1">
    <location>
        <begin position="33"/>
        <end position="43"/>
    </location>
</feature>
<feature type="domain" description="Nudix hydrolase" evidence="2">
    <location>
        <begin position="150"/>
        <end position="225"/>
    </location>
</feature>
<protein>
    <submittedName>
        <fullName evidence="3">NUDIX hydrolase</fullName>
    </submittedName>
</protein>
<accession>A0ABV5QSW9</accession>